<reference evidence="1 2" key="1">
    <citation type="journal article" date="2018" name="Syst. Appl. Microbiol.">
        <title>Characterization and high-quality draft genome sequence of Herbivorax saccincola A7, an anaerobic, alkaliphilic, thermophilic, cellulolytic, and xylanolytic bacterium.</title>
        <authorList>
            <person name="Aikawa S."/>
            <person name="Baramee S."/>
            <person name="Sermsathanaswadi J."/>
            <person name="Thianheng P."/>
            <person name="Tachaapaikoon C."/>
            <person name="Shikata A."/>
            <person name="Waeonukul R."/>
            <person name="Pason P."/>
            <person name="Ratanakhanokchai K."/>
            <person name="Kosugi A."/>
        </authorList>
    </citation>
    <scope>NUCLEOTIDE SEQUENCE [LARGE SCALE GENOMIC DNA]</scope>
    <source>
        <strain evidence="1 2">A7</strain>
    </source>
</reference>
<accession>A0A2S8R8W7</accession>
<organism evidence="1 2">
    <name type="scientific">Acetivibrio saccincola</name>
    <dbReference type="NCBI Taxonomy" id="1677857"/>
    <lineage>
        <taxon>Bacteria</taxon>
        <taxon>Bacillati</taxon>
        <taxon>Bacillota</taxon>
        <taxon>Clostridia</taxon>
        <taxon>Eubacteriales</taxon>
        <taxon>Oscillospiraceae</taxon>
        <taxon>Acetivibrio</taxon>
    </lineage>
</organism>
<name>A0A2S8R8W7_9FIRM</name>
<comment type="caution">
    <text evidence="1">The sequence shown here is derived from an EMBL/GenBank/DDBJ whole genome shotgun (WGS) entry which is preliminary data.</text>
</comment>
<proteinExistence type="predicted"/>
<dbReference type="EMBL" id="NEMB01000003">
    <property type="protein sequence ID" value="PQQ66237.1"/>
    <property type="molecule type" value="Genomic_DNA"/>
</dbReference>
<dbReference type="Proteomes" id="UP000239720">
    <property type="component" value="Unassembled WGS sequence"/>
</dbReference>
<dbReference type="AlphaFoldDB" id="A0A2S8R8W7"/>
<dbReference type="OrthoDB" id="1551185at2"/>
<sequence length="74" mass="8915">MTKLIDFLNHLEEASIYYKLDKCNDEYIMVEVSVPGERWEIEFADNDVRIEKFRSDGNIYNKDELENLFQQFSD</sequence>
<evidence type="ECO:0000313" key="2">
    <source>
        <dbReference type="Proteomes" id="UP000239720"/>
    </source>
</evidence>
<gene>
    <name evidence="1" type="ORF">B9R14_05390</name>
</gene>
<dbReference type="RefSeq" id="WP_105367755.1">
    <property type="nucleotide sequence ID" value="NZ_NEMB01000003.1"/>
</dbReference>
<protein>
    <submittedName>
        <fullName evidence="1">Uncharacterized protein</fullName>
    </submittedName>
</protein>
<evidence type="ECO:0000313" key="1">
    <source>
        <dbReference type="EMBL" id="PQQ66237.1"/>
    </source>
</evidence>